<dbReference type="InterPro" id="IPR016162">
    <property type="entry name" value="Ald_DH_N"/>
</dbReference>
<reference evidence="8" key="1">
    <citation type="journal article" date="2021" name="J. Neurophysiol.">
        <title>Gene transcription changes in a locust model of noise-induced deafness.</title>
        <authorList>
            <person name="French A.S."/>
            <person name="Warren B."/>
        </authorList>
    </citation>
    <scope>NUCLEOTIDE SEQUENCE</scope>
</reference>
<dbReference type="EC" id="1.2.1.3" evidence="4"/>
<evidence type="ECO:0000256" key="4">
    <source>
        <dbReference type="ARBA" id="ARBA00024226"/>
    </source>
</evidence>
<sequence length="515" mass="56284">MLRSFVKAGVSQIQKSCMATAAAIPAPNTNPEVLYTGIFINNEWHKSSSSKTFKTINPATEEVIAEIQEGDKADVDKAVKAAQDAFRFGSAWRTINASERGLLLNRLADLIERDRQYLASLETLDNGKPYTASYAADLDLSVKTLRYYAGWADKIHGKTVPYDGDYFTYTRHEPVGVCGQIIPWNFPLLMVAWKLGPALAAGNTLVLKPAEQTPLTALYVAQLVKEAGFPPGVVNVVPGDGKTGSFIAEHMDVDKVAFTGSTEVGKLIKQAAGRTNLKRVTLELGGKSPNIIFGDADLEYAVEQAHFGLFFNMGQCCCAGSRTFIEDSIYDKFVEMSAERAKKRATGNPFDMSVESGPLIDSDQFNKVLGLIKKGQSEGAKMLAGGGRLGDKGYFVQPTVFADVKDNMTIAKEEIFGPVQQLIRFKKLDELIERANKTDYGLAAAIFTKDIDKANYLLQGIRAGTVWVNCYNILNVQAPFGGFKMSGNGRELGEYGLEAYSEVKTVIVKIPQKNN</sequence>
<evidence type="ECO:0000256" key="1">
    <source>
        <dbReference type="ARBA" id="ARBA00009986"/>
    </source>
</evidence>
<accession>A0A8E5NIF8</accession>
<name>A0A8E5NIF8_SCHGR</name>
<dbReference type="RefSeq" id="XP_049836374.1">
    <property type="nucleotide sequence ID" value="XM_049980417.1"/>
</dbReference>
<dbReference type="GO" id="GO:0004029">
    <property type="term" value="F:aldehyde dehydrogenase (NAD+) activity"/>
    <property type="evidence" value="ECO:0007669"/>
    <property type="project" value="UniProtKB-EC"/>
</dbReference>
<evidence type="ECO:0000313" key="8">
    <source>
        <dbReference type="EMBL" id="QVD39485.1"/>
    </source>
</evidence>
<evidence type="ECO:0000256" key="5">
    <source>
        <dbReference type="PROSITE-ProRule" id="PRU10007"/>
    </source>
</evidence>
<dbReference type="SUPFAM" id="SSF53720">
    <property type="entry name" value="ALDH-like"/>
    <property type="match status" value="1"/>
</dbReference>
<dbReference type="PANTHER" id="PTHR11699">
    <property type="entry name" value="ALDEHYDE DEHYDROGENASE-RELATED"/>
    <property type="match status" value="1"/>
</dbReference>
<dbReference type="PROSITE" id="PS00687">
    <property type="entry name" value="ALDEHYDE_DEHYDR_GLU"/>
    <property type="match status" value="1"/>
</dbReference>
<feature type="domain" description="Aldehyde dehydrogenase" evidence="7">
    <location>
        <begin position="44"/>
        <end position="506"/>
    </location>
</feature>
<evidence type="ECO:0000256" key="6">
    <source>
        <dbReference type="RuleBase" id="RU003345"/>
    </source>
</evidence>
<dbReference type="CDD" id="cd07141">
    <property type="entry name" value="ALDH_F1AB_F2_RALDH1"/>
    <property type="match status" value="1"/>
</dbReference>
<evidence type="ECO:0000256" key="2">
    <source>
        <dbReference type="ARBA" id="ARBA00023002"/>
    </source>
</evidence>
<comment type="similarity">
    <text evidence="1 6">Belongs to the aldehyde dehydrogenase family.</text>
</comment>
<dbReference type="KEGG" id="sgre:126281446"/>
<dbReference type="Pfam" id="PF00171">
    <property type="entry name" value="Aldedh"/>
    <property type="match status" value="1"/>
</dbReference>
<dbReference type="InterPro" id="IPR016161">
    <property type="entry name" value="Ald_DH/histidinol_DH"/>
</dbReference>
<dbReference type="AlphaFoldDB" id="A0A8E5NIF8"/>
<feature type="active site" evidence="5">
    <location>
        <position position="283"/>
    </location>
</feature>
<dbReference type="PROSITE" id="PS00070">
    <property type="entry name" value="ALDEHYDE_DEHYDR_CYS"/>
    <property type="match status" value="1"/>
</dbReference>
<dbReference type="InterPro" id="IPR029510">
    <property type="entry name" value="Ald_DH_CS_GLU"/>
</dbReference>
<evidence type="ECO:0000256" key="3">
    <source>
        <dbReference type="ARBA" id="ARBA00023027"/>
    </source>
</evidence>
<dbReference type="FunFam" id="3.40.605.10:FF:000026">
    <property type="entry name" value="Aldehyde dehydrogenase, putative"/>
    <property type="match status" value="1"/>
</dbReference>
<dbReference type="InterPro" id="IPR016160">
    <property type="entry name" value="Ald_DH_CS_CYS"/>
</dbReference>
<dbReference type="InterPro" id="IPR015590">
    <property type="entry name" value="Aldehyde_DH_dom"/>
</dbReference>
<proteinExistence type="evidence at transcript level"/>
<dbReference type="FunFam" id="3.40.309.10:FF:000001">
    <property type="entry name" value="Mitochondrial aldehyde dehydrogenase 2"/>
    <property type="match status" value="1"/>
</dbReference>
<dbReference type="FunFam" id="3.40.605.10:FF:000029">
    <property type="entry name" value="Aldehyde dehydrogenase, mitochondrial"/>
    <property type="match status" value="1"/>
</dbReference>
<keyword evidence="3" id="KW-0520">NAD</keyword>
<dbReference type="EMBL" id="MW962719">
    <property type="protein sequence ID" value="QVD39485.1"/>
    <property type="molecule type" value="mRNA"/>
</dbReference>
<evidence type="ECO:0000259" key="7">
    <source>
        <dbReference type="Pfam" id="PF00171"/>
    </source>
</evidence>
<dbReference type="InterPro" id="IPR016163">
    <property type="entry name" value="Ald_DH_C"/>
</dbReference>
<dbReference type="CTD" id="34256"/>
<dbReference type="GeneID" id="126281446"/>
<keyword evidence="2 6" id="KW-0560">Oxidoreductase</keyword>
<dbReference type="Gene3D" id="3.40.309.10">
    <property type="entry name" value="Aldehyde Dehydrogenase, Chain A, domain 2"/>
    <property type="match status" value="1"/>
</dbReference>
<organism evidence="8">
    <name type="scientific">Schistocerca gregaria</name>
    <name type="common">Desert locust</name>
    <name type="synonym">Gryllus gregarius</name>
    <dbReference type="NCBI Taxonomy" id="7010"/>
    <lineage>
        <taxon>Eukaryota</taxon>
        <taxon>Metazoa</taxon>
        <taxon>Ecdysozoa</taxon>
        <taxon>Arthropoda</taxon>
        <taxon>Hexapoda</taxon>
        <taxon>Insecta</taxon>
        <taxon>Pterygota</taxon>
        <taxon>Neoptera</taxon>
        <taxon>Polyneoptera</taxon>
        <taxon>Orthoptera</taxon>
        <taxon>Caelifera</taxon>
        <taxon>Acrididea</taxon>
        <taxon>Acridomorpha</taxon>
        <taxon>Acridoidea</taxon>
        <taxon>Acrididae</taxon>
        <taxon>Cyrtacanthacridinae</taxon>
        <taxon>Schistocerca</taxon>
    </lineage>
</organism>
<dbReference type="OrthoDB" id="310895at2759"/>
<dbReference type="Gene3D" id="3.40.605.10">
    <property type="entry name" value="Aldehyde Dehydrogenase, Chain A, domain 1"/>
    <property type="match status" value="1"/>
</dbReference>
<protein>
    <recommendedName>
        <fullName evidence="4">aldehyde dehydrogenase (NAD(+))</fullName>
        <ecNumber evidence="4">1.2.1.3</ecNumber>
    </recommendedName>
</protein>